<evidence type="ECO:0000313" key="4">
    <source>
        <dbReference type="Proteomes" id="UP000053424"/>
    </source>
</evidence>
<dbReference type="EMBL" id="KN831803">
    <property type="protein sequence ID" value="KIM36635.1"/>
    <property type="molecule type" value="Genomic_DNA"/>
</dbReference>
<dbReference type="AlphaFoldDB" id="A0A0C3BIX7"/>
<feature type="domain" description="DUF6535" evidence="2">
    <location>
        <begin position="52"/>
        <end position="170"/>
    </location>
</feature>
<sequence length="170" mass="19444">MSTSRDRTAQEVRTRCNRWQRYCWLIRSQESKQWTRNDPHRYRIPRGDEDPWETLLEPLLAKDKIQCDAWKEEVQNLLIFAGLFSAVVTSFVVDSSKDLQSDPNTVLLSHIAALIANATAATIPLPPEIQSSPAPSSYRINSLWFASLVLSLATVLVGIVSLQWIREHQR</sequence>
<gene>
    <name evidence="3" type="ORF">M413DRAFT_77866</name>
</gene>
<feature type="transmembrane region" description="Helical" evidence="1">
    <location>
        <begin position="74"/>
        <end position="93"/>
    </location>
</feature>
<dbReference type="Pfam" id="PF20153">
    <property type="entry name" value="DUF6535"/>
    <property type="match status" value="1"/>
</dbReference>
<reference evidence="4" key="2">
    <citation type="submission" date="2015-01" db="EMBL/GenBank/DDBJ databases">
        <title>Evolutionary Origins and Diversification of the Mycorrhizal Mutualists.</title>
        <authorList>
            <consortium name="DOE Joint Genome Institute"/>
            <consortium name="Mycorrhizal Genomics Consortium"/>
            <person name="Kohler A."/>
            <person name="Kuo A."/>
            <person name="Nagy L.G."/>
            <person name="Floudas D."/>
            <person name="Copeland A."/>
            <person name="Barry K.W."/>
            <person name="Cichocki N."/>
            <person name="Veneault-Fourrey C."/>
            <person name="LaButti K."/>
            <person name="Lindquist E.A."/>
            <person name="Lipzen A."/>
            <person name="Lundell T."/>
            <person name="Morin E."/>
            <person name="Murat C."/>
            <person name="Riley R."/>
            <person name="Ohm R."/>
            <person name="Sun H."/>
            <person name="Tunlid A."/>
            <person name="Henrissat B."/>
            <person name="Grigoriev I.V."/>
            <person name="Hibbett D.S."/>
            <person name="Martin F."/>
        </authorList>
    </citation>
    <scope>NUCLEOTIDE SEQUENCE [LARGE SCALE GENOMIC DNA]</scope>
    <source>
        <strain evidence="4">h7</strain>
    </source>
</reference>
<organism evidence="3 4">
    <name type="scientific">Hebeloma cylindrosporum</name>
    <dbReference type="NCBI Taxonomy" id="76867"/>
    <lineage>
        <taxon>Eukaryota</taxon>
        <taxon>Fungi</taxon>
        <taxon>Dikarya</taxon>
        <taxon>Basidiomycota</taxon>
        <taxon>Agaricomycotina</taxon>
        <taxon>Agaricomycetes</taxon>
        <taxon>Agaricomycetidae</taxon>
        <taxon>Agaricales</taxon>
        <taxon>Agaricineae</taxon>
        <taxon>Hymenogastraceae</taxon>
        <taxon>Hebeloma</taxon>
    </lineage>
</organism>
<dbReference type="HOGENOM" id="CLU_018688_2_1_1"/>
<reference evidence="3 4" key="1">
    <citation type="submission" date="2014-04" db="EMBL/GenBank/DDBJ databases">
        <authorList>
            <consortium name="DOE Joint Genome Institute"/>
            <person name="Kuo A."/>
            <person name="Gay G."/>
            <person name="Dore J."/>
            <person name="Kohler A."/>
            <person name="Nagy L.G."/>
            <person name="Floudas D."/>
            <person name="Copeland A."/>
            <person name="Barry K.W."/>
            <person name="Cichocki N."/>
            <person name="Veneault-Fourrey C."/>
            <person name="LaButti K."/>
            <person name="Lindquist E.A."/>
            <person name="Lipzen A."/>
            <person name="Lundell T."/>
            <person name="Morin E."/>
            <person name="Murat C."/>
            <person name="Sun H."/>
            <person name="Tunlid A."/>
            <person name="Henrissat B."/>
            <person name="Grigoriev I.V."/>
            <person name="Hibbett D.S."/>
            <person name="Martin F."/>
            <person name="Nordberg H.P."/>
            <person name="Cantor M.N."/>
            <person name="Hua S.X."/>
        </authorList>
    </citation>
    <scope>NUCLEOTIDE SEQUENCE [LARGE SCALE GENOMIC DNA]</scope>
    <source>
        <strain evidence="4">h7</strain>
    </source>
</reference>
<dbReference type="InterPro" id="IPR045338">
    <property type="entry name" value="DUF6535"/>
</dbReference>
<keyword evidence="4" id="KW-1185">Reference proteome</keyword>
<accession>A0A0C3BIX7</accession>
<proteinExistence type="predicted"/>
<evidence type="ECO:0000256" key="1">
    <source>
        <dbReference type="SAM" id="Phobius"/>
    </source>
</evidence>
<feature type="transmembrane region" description="Helical" evidence="1">
    <location>
        <begin position="143"/>
        <end position="165"/>
    </location>
</feature>
<keyword evidence="1" id="KW-1133">Transmembrane helix</keyword>
<keyword evidence="1" id="KW-0812">Transmembrane</keyword>
<name>A0A0C3BIX7_HEBCY</name>
<protein>
    <recommendedName>
        <fullName evidence="2">DUF6535 domain-containing protein</fullName>
    </recommendedName>
</protein>
<evidence type="ECO:0000313" key="3">
    <source>
        <dbReference type="EMBL" id="KIM36635.1"/>
    </source>
</evidence>
<evidence type="ECO:0000259" key="2">
    <source>
        <dbReference type="Pfam" id="PF20153"/>
    </source>
</evidence>
<keyword evidence="1" id="KW-0472">Membrane</keyword>
<feature type="non-terminal residue" evidence="3">
    <location>
        <position position="170"/>
    </location>
</feature>
<dbReference type="Proteomes" id="UP000053424">
    <property type="component" value="Unassembled WGS sequence"/>
</dbReference>